<dbReference type="AlphaFoldDB" id="A0AAV2F4X3"/>
<evidence type="ECO:0000313" key="3">
    <source>
        <dbReference type="Proteomes" id="UP001497516"/>
    </source>
</evidence>
<keyword evidence="3" id="KW-1185">Reference proteome</keyword>
<name>A0AAV2F4X3_9ROSI</name>
<sequence length="215" mass="22248">MTGGDGSSHPPPSVGSGSSESRRKSSVGALAAVPVPGGTAAATPAVPASLPINLDSSDTVTDPITASAQGMLHLNVLSPFSTCNLDWDFSGVDFDFGGSWSDDGRYLLGRVGDGSYELTDVALGLGVENVAPRGDASAMGNNLASFDDVSIASVSSDKGLSIDEQNSPELPDSPSIELSEDTSGEDYRAVADNTYSIRLHEHMWGKREVPARAFD</sequence>
<protein>
    <submittedName>
        <fullName evidence="2">Uncharacterized protein</fullName>
    </submittedName>
</protein>
<gene>
    <name evidence="2" type="ORF">LTRI10_LOCUS33897</name>
</gene>
<dbReference type="EMBL" id="OZ034819">
    <property type="protein sequence ID" value="CAL1393311.1"/>
    <property type="molecule type" value="Genomic_DNA"/>
</dbReference>
<reference evidence="2 3" key="1">
    <citation type="submission" date="2024-04" db="EMBL/GenBank/DDBJ databases">
        <authorList>
            <person name="Fracassetti M."/>
        </authorList>
    </citation>
    <scope>NUCLEOTIDE SEQUENCE [LARGE SCALE GENOMIC DNA]</scope>
</reference>
<accession>A0AAV2F4X3</accession>
<proteinExistence type="predicted"/>
<evidence type="ECO:0000256" key="1">
    <source>
        <dbReference type="SAM" id="MobiDB-lite"/>
    </source>
</evidence>
<feature type="region of interest" description="Disordered" evidence="1">
    <location>
        <begin position="157"/>
        <end position="185"/>
    </location>
</feature>
<feature type="region of interest" description="Disordered" evidence="1">
    <location>
        <begin position="1"/>
        <end position="30"/>
    </location>
</feature>
<evidence type="ECO:0000313" key="2">
    <source>
        <dbReference type="EMBL" id="CAL1393311.1"/>
    </source>
</evidence>
<feature type="compositionally biased region" description="Polar residues" evidence="1">
    <location>
        <begin position="157"/>
        <end position="168"/>
    </location>
</feature>
<organism evidence="2 3">
    <name type="scientific">Linum trigynum</name>
    <dbReference type="NCBI Taxonomy" id="586398"/>
    <lineage>
        <taxon>Eukaryota</taxon>
        <taxon>Viridiplantae</taxon>
        <taxon>Streptophyta</taxon>
        <taxon>Embryophyta</taxon>
        <taxon>Tracheophyta</taxon>
        <taxon>Spermatophyta</taxon>
        <taxon>Magnoliopsida</taxon>
        <taxon>eudicotyledons</taxon>
        <taxon>Gunneridae</taxon>
        <taxon>Pentapetalae</taxon>
        <taxon>rosids</taxon>
        <taxon>fabids</taxon>
        <taxon>Malpighiales</taxon>
        <taxon>Linaceae</taxon>
        <taxon>Linum</taxon>
    </lineage>
</organism>
<dbReference type="Proteomes" id="UP001497516">
    <property type="component" value="Chromosome 6"/>
</dbReference>